<dbReference type="EMBL" id="NCVQ01000006">
    <property type="protein sequence ID" value="PWZ20529.1"/>
    <property type="molecule type" value="Genomic_DNA"/>
</dbReference>
<dbReference type="SUPFAM" id="SSF53474">
    <property type="entry name" value="alpha/beta-Hydrolases"/>
    <property type="match status" value="1"/>
</dbReference>
<dbReference type="GO" id="GO:0004185">
    <property type="term" value="F:serine-type carboxypeptidase activity"/>
    <property type="evidence" value="ECO:0007669"/>
    <property type="project" value="InterPro"/>
</dbReference>
<dbReference type="Gene3D" id="3.40.50.1820">
    <property type="entry name" value="alpha/beta hydrolase"/>
    <property type="match status" value="1"/>
</dbReference>
<dbReference type="InterPro" id="IPR029058">
    <property type="entry name" value="AB_hydrolase_fold"/>
</dbReference>
<keyword evidence="2" id="KW-0645">Protease</keyword>
<dbReference type="InterPro" id="IPR001563">
    <property type="entry name" value="Peptidase_S10"/>
</dbReference>
<keyword evidence="2" id="KW-0378">Hydrolase</keyword>
<reference evidence="2" key="1">
    <citation type="journal article" date="2018" name="Nat. Genet.">
        <title>Extensive intraspecific gene order and gene structural variations between Mo17 and other maize genomes.</title>
        <authorList>
            <person name="Sun S."/>
            <person name="Zhou Y."/>
            <person name="Chen J."/>
            <person name="Shi J."/>
            <person name="Zhao H."/>
            <person name="Zhao H."/>
            <person name="Song W."/>
            <person name="Zhang M."/>
            <person name="Cui Y."/>
            <person name="Dong X."/>
            <person name="Liu H."/>
            <person name="Ma X."/>
            <person name="Jiao Y."/>
            <person name="Wang B."/>
            <person name="Wei X."/>
            <person name="Stein J.C."/>
            <person name="Glaubitz J.C."/>
            <person name="Lu F."/>
            <person name="Yu G."/>
            <person name="Liang C."/>
            <person name="Fengler K."/>
            <person name="Li B."/>
            <person name="Rafalski A."/>
            <person name="Schnable P.S."/>
            <person name="Ware D.H."/>
            <person name="Buckler E.S."/>
            <person name="Lai J."/>
        </authorList>
    </citation>
    <scope>NUCLEOTIDE SEQUENCE [LARGE SCALE GENOMIC DNA]</scope>
    <source>
        <tissue evidence="2">Seedling</tissue>
    </source>
</reference>
<dbReference type="ExpressionAtlas" id="A0A3L6EHK6">
    <property type="expression patterns" value="baseline and differential"/>
</dbReference>
<organism evidence="2">
    <name type="scientific">Zea mays</name>
    <name type="common">Maize</name>
    <dbReference type="NCBI Taxonomy" id="4577"/>
    <lineage>
        <taxon>Eukaryota</taxon>
        <taxon>Viridiplantae</taxon>
        <taxon>Streptophyta</taxon>
        <taxon>Embryophyta</taxon>
        <taxon>Tracheophyta</taxon>
        <taxon>Spermatophyta</taxon>
        <taxon>Magnoliopsida</taxon>
        <taxon>Liliopsida</taxon>
        <taxon>Poales</taxon>
        <taxon>Poaceae</taxon>
        <taxon>PACMAD clade</taxon>
        <taxon>Panicoideae</taxon>
        <taxon>Andropogonodae</taxon>
        <taxon>Andropogoneae</taxon>
        <taxon>Tripsacinae</taxon>
        <taxon>Zea</taxon>
    </lineage>
</organism>
<keyword evidence="2" id="KW-0121">Carboxypeptidase</keyword>
<dbReference type="Proteomes" id="UP000251960">
    <property type="component" value="Chromosome 5"/>
</dbReference>
<proteinExistence type="inferred from homology"/>
<accession>A0A3L6EHK6</accession>
<dbReference type="GO" id="GO:0006508">
    <property type="term" value="P:proteolysis"/>
    <property type="evidence" value="ECO:0007669"/>
    <property type="project" value="InterPro"/>
</dbReference>
<comment type="similarity">
    <text evidence="1">Belongs to the peptidase S10 family.</text>
</comment>
<gene>
    <name evidence="2" type="primary">SCPL51_6</name>
    <name evidence="2" type="ORF">Zm00014a_005895</name>
</gene>
<dbReference type="Pfam" id="PF00450">
    <property type="entry name" value="Peptidase_S10"/>
    <property type="match status" value="1"/>
</dbReference>
<evidence type="ECO:0000256" key="1">
    <source>
        <dbReference type="ARBA" id="ARBA00009431"/>
    </source>
</evidence>
<comment type="caution">
    <text evidence="2">The sequence shown here is derived from an EMBL/GenBank/DDBJ whole genome shotgun (WGS) entry which is preliminary data.</text>
</comment>
<evidence type="ECO:0000313" key="2">
    <source>
        <dbReference type="EMBL" id="PWZ20529.1"/>
    </source>
</evidence>
<dbReference type="AlphaFoldDB" id="A0A3L6EHK6"/>
<name>A0A3L6EHK6_MAIZE</name>
<protein>
    <submittedName>
        <fullName evidence="2">Serine carboxypeptidase-like 51</fullName>
    </submittedName>
</protein>
<sequence>MPLQIESRRELLQRSGRSPDGISSVILVEKDRSFIKSKVVLRIMEYLNLFKIHEAGQILEAGVAASHWWGEQSDDVFDALAGDFMKPRIQEVDQLLKLGVNVTVYSRQVDLIRATKGTMDWVQKLKLDGLNSFLSSPRTPIYCNKEGQSGTQAFVKSYKNLNFYWILEAGHMVINEWYLWTTLALRSRCWLTLRDLLPSSRRKQTRRWNGTA</sequence>